<gene>
    <name evidence="2" type="ORF">OB919_06290</name>
</gene>
<dbReference type="InterPro" id="IPR003779">
    <property type="entry name" value="CMD-like"/>
</dbReference>
<dbReference type="RefSeq" id="WP_254810328.1">
    <property type="nucleotide sequence ID" value="NZ_JAOPJZ010000003.1"/>
</dbReference>
<dbReference type="Pfam" id="PF02627">
    <property type="entry name" value="CMD"/>
    <property type="match status" value="1"/>
</dbReference>
<dbReference type="PANTHER" id="PTHR33930">
    <property type="entry name" value="ALKYL HYDROPEROXIDE REDUCTASE AHPD"/>
    <property type="match status" value="1"/>
</dbReference>
<organism evidence="2 3">
    <name type="scientific">Natronosalvus hydrolyticus</name>
    <dbReference type="NCBI Taxonomy" id="2979988"/>
    <lineage>
        <taxon>Archaea</taxon>
        <taxon>Methanobacteriati</taxon>
        <taxon>Methanobacteriota</taxon>
        <taxon>Stenosarchaea group</taxon>
        <taxon>Halobacteria</taxon>
        <taxon>Halobacteriales</taxon>
        <taxon>Natrialbaceae</taxon>
        <taxon>Natronosalvus</taxon>
    </lineage>
</organism>
<comment type="caution">
    <text evidence="2">The sequence shown here is derived from an EMBL/GenBank/DDBJ whole genome shotgun (WGS) entry which is preliminary data.</text>
</comment>
<dbReference type="AlphaFoldDB" id="A0AAP2Z6G1"/>
<dbReference type="Proteomes" id="UP001321047">
    <property type="component" value="Unassembled WGS sequence"/>
</dbReference>
<dbReference type="EMBL" id="JAOPJZ010000003">
    <property type="protein sequence ID" value="MCU4751589.1"/>
    <property type="molecule type" value="Genomic_DNA"/>
</dbReference>
<accession>A0AAP2Z6G1</accession>
<feature type="domain" description="Carboxymuconolactone decarboxylase-like" evidence="1">
    <location>
        <begin position="25"/>
        <end position="108"/>
    </location>
</feature>
<reference evidence="2 3" key="1">
    <citation type="submission" date="2022-09" db="EMBL/GenBank/DDBJ databases">
        <title>Enrichment on poylsaccharides allowed isolation of novel metabolic and taxonomic groups of Haloarchaea.</title>
        <authorList>
            <person name="Sorokin D.Y."/>
            <person name="Elcheninov A.G."/>
            <person name="Khizhniak T.V."/>
            <person name="Kolganova T.V."/>
            <person name="Kublanov I.V."/>
        </authorList>
    </citation>
    <scope>NUCLEOTIDE SEQUENCE [LARGE SCALE GENOMIC DNA]</scope>
    <source>
        <strain evidence="2 3">AArc-curdl1</strain>
    </source>
</reference>
<sequence>MADNDASDLPDELPSAAGRIATEYPDLWEQYTDLGKASAEAGPLEGETKRLVKLAQAVGTQSEGAVHSHTRRALEEGIEPEKLKHVALLAVTTQGFPEAVAALTWVEDITE</sequence>
<evidence type="ECO:0000313" key="2">
    <source>
        <dbReference type="EMBL" id="MCU4751589.1"/>
    </source>
</evidence>
<dbReference type="PANTHER" id="PTHR33930:SF2">
    <property type="entry name" value="BLR3452 PROTEIN"/>
    <property type="match status" value="1"/>
</dbReference>
<keyword evidence="3" id="KW-1185">Reference proteome</keyword>
<dbReference type="GO" id="GO:0051920">
    <property type="term" value="F:peroxiredoxin activity"/>
    <property type="evidence" value="ECO:0007669"/>
    <property type="project" value="InterPro"/>
</dbReference>
<dbReference type="GeneID" id="73530914"/>
<evidence type="ECO:0000313" key="3">
    <source>
        <dbReference type="Proteomes" id="UP001321047"/>
    </source>
</evidence>
<dbReference type="Gene3D" id="1.20.1290.10">
    <property type="entry name" value="AhpD-like"/>
    <property type="match status" value="1"/>
</dbReference>
<proteinExistence type="predicted"/>
<dbReference type="InterPro" id="IPR029032">
    <property type="entry name" value="AhpD-like"/>
</dbReference>
<dbReference type="SUPFAM" id="SSF69118">
    <property type="entry name" value="AhpD-like"/>
    <property type="match status" value="1"/>
</dbReference>
<evidence type="ECO:0000259" key="1">
    <source>
        <dbReference type="Pfam" id="PF02627"/>
    </source>
</evidence>
<name>A0AAP2Z6G1_9EURY</name>
<protein>
    <submittedName>
        <fullName evidence="2">Carboxymuconolactone decarboxylase family protein</fullName>
    </submittedName>
</protein>